<dbReference type="Gene3D" id="3.30.70.1070">
    <property type="entry name" value="Sporulation related repeat"/>
    <property type="match status" value="1"/>
</dbReference>
<keyword evidence="4" id="KW-1185">Reference proteome</keyword>
<dbReference type="Pfam" id="PF05036">
    <property type="entry name" value="SPOR"/>
    <property type="match status" value="1"/>
</dbReference>
<proteinExistence type="predicted"/>
<keyword evidence="1" id="KW-1133">Transmembrane helix</keyword>
<evidence type="ECO:0000313" key="3">
    <source>
        <dbReference type="EMBL" id="MBJ6373186.1"/>
    </source>
</evidence>
<dbReference type="GO" id="GO:0042834">
    <property type="term" value="F:peptidoglycan binding"/>
    <property type="evidence" value="ECO:0007669"/>
    <property type="project" value="InterPro"/>
</dbReference>
<evidence type="ECO:0000313" key="4">
    <source>
        <dbReference type="Proteomes" id="UP000619079"/>
    </source>
</evidence>
<feature type="domain" description="SPOR" evidence="2">
    <location>
        <begin position="255"/>
        <end position="340"/>
    </location>
</feature>
<organism evidence="3 4">
    <name type="scientific">Sedimentitalea arenosa</name>
    <dbReference type="NCBI Taxonomy" id="2798803"/>
    <lineage>
        <taxon>Bacteria</taxon>
        <taxon>Pseudomonadati</taxon>
        <taxon>Pseudomonadota</taxon>
        <taxon>Alphaproteobacteria</taxon>
        <taxon>Rhodobacterales</taxon>
        <taxon>Paracoccaceae</taxon>
        <taxon>Sedimentitalea</taxon>
    </lineage>
</organism>
<dbReference type="EMBL" id="JAELVR010000012">
    <property type="protein sequence ID" value="MBJ6373186.1"/>
    <property type="molecule type" value="Genomic_DNA"/>
</dbReference>
<dbReference type="PROSITE" id="PS51724">
    <property type="entry name" value="SPOR"/>
    <property type="match status" value="1"/>
</dbReference>
<dbReference type="AlphaFoldDB" id="A0A8J7IUS3"/>
<comment type="caution">
    <text evidence="3">The sequence shown here is derived from an EMBL/GenBank/DDBJ whole genome shotgun (WGS) entry which is preliminary data.</text>
</comment>
<dbReference type="InterPro" id="IPR036680">
    <property type="entry name" value="SPOR-like_sf"/>
</dbReference>
<evidence type="ECO:0000256" key="1">
    <source>
        <dbReference type="SAM" id="Phobius"/>
    </source>
</evidence>
<evidence type="ECO:0000259" key="2">
    <source>
        <dbReference type="PROSITE" id="PS51724"/>
    </source>
</evidence>
<sequence>MDSDTAAPGAAARVGTALNVLGAAASLALVAGVALWGYKLVMRDVSGVPVVRAVEGPMREAPADPGGRPADHQGLAVNAVAARGSAEAPAERLVLAPRPVDLLAEDKPLPVIAAAAAEPDPAAHDIDSDVDIIETVADEDVADEAPEPADTMQAMVNQLIAEVLPGEAPAGVAADGPKIVKVSMSTPVAAAPMQESVAELVEDAEDAAEPVIAAVITGPGLKRSPRPQTRPAELIQAALVMPAVDAPVRDVDPDSIPAGTRLAQLGAFESREVAEQEWERLNGRFADYLDGKDRVIQKATSGGRTFYRLRAMGFDDLNDTRRFCSALVAEKADCIPVAAR</sequence>
<dbReference type="Proteomes" id="UP000619079">
    <property type="component" value="Unassembled WGS sequence"/>
</dbReference>
<name>A0A8J7IUS3_9RHOB</name>
<keyword evidence="1" id="KW-0472">Membrane</keyword>
<reference evidence="3" key="1">
    <citation type="submission" date="2020-12" db="EMBL/GenBank/DDBJ databases">
        <title>Sedimentitalea sp. nov., isolated from sand in Incheon.</title>
        <authorList>
            <person name="Kim W."/>
        </authorList>
    </citation>
    <scope>NUCLEOTIDE SEQUENCE</scope>
    <source>
        <strain evidence="3">CAU 1593</strain>
    </source>
</reference>
<accession>A0A8J7IUS3</accession>
<gene>
    <name evidence="3" type="ORF">JF290_16795</name>
</gene>
<protein>
    <submittedName>
        <fullName evidence="3">SPOR domain-containing protein</fullName>
    </submittedName>
</protein>
<dbReference type="InterPro" id="IPR007730">
    <property type="entry name" value="SPOR-like_dom"/>
</dbReference>
<feature type="transmembrane region" description="Helical" evidence="1">
    <location>
        <begin position="20"/>
        <end position="38"/>
    </location>
</feature>
<keyword evidence="1" id="KW-0812">Transmembrane</keyword>